<dbReference type="SUPFAM" id="SSF144091">
    <property type="entry name" value="Rhomboid-like"/>
    <property type="match status" value="1"/>
</dbReference>
<evidence type="ECO:0000313" key="10">
    <source>
        <dbReference type="Proteomes" id="UP000007939"/>
    </source>
</evidence>
<feature type="transmembrane region" description="Helical" evidence="7">
    <location>
        <begin position="165"/>
        <end position="186"/>
    </location>
</feature>
<dbReference type="GO" id="GO:0004252">
    <property type="term" value="F:serine-type endopeptidase activity"/>
    <property type="evidence" value="ECO:0007669"/>
    <property type="project" value="InterPro"/>
</dbReference>
<protein>
    <submittedName>
        <fullName evidence="9">Peptidase S54, rhomboid domain protein</fullName>
    </submittedName>
</protein>
<gene>
    <name evidence="9" type="ordered locus">Spico_0116</name>
</gene>
<feature type="transmembrane region" description="Helical" evidence="7">
    <location>
        <begin position="223"/>
        <end position="245"/>
    </location>
</feature>
<dbReference type="SMART" id="SM01160">
    <property type="entry name" value="DUF1751"/>
    <property type="match status" value="1"/>
</dbReference>
<dbReference type="Gene3D" id="1.20.1540.10">
    <property type="entry name" value="Rhomboid-like"/>
    <property type="match status" value="1"/>
</dbReference>
<dbReference type="MEROPS" id="S54.025"/>
<keyword evidence="4" id="KW-0378">Hydrolase</keyword>
<dbReference type="HOGENOM" id="CLU_055068_4_1_12"/>
<dbReference type="InterPro" id="IPR022764">
    <property type="entry name" value="Peptidase_S54_rhomboid_dom"/>
</dbReference>
<dbReference type="AlphaFoldDB" id="F4GJT3"/>
<keyword evidence="5 7" id="KW-1133">Transmembrane helix</keyword>
<accession>F4GJT3</accession>
<dbReference type="PANTHER" id="PTHR43731:SF14">
    <property type="entry name" value="PRESENILIN-ASSOCIATED RHOMBOID-LIKE PROTEIN, MITOCHONDRIAL"/>
    <property type="match status" value="1"/>
</dbReference>
<organism evidence="9 10">
    <name type="scientific">Parasphaerochaeta coccoides (strain ATCC BAA-1237 / DSM 17374 / SPN1)</name>
    <name type="common">Sphaerochaeta coccoides</name>
    <dbReference type="NCBI Taxonomy" id="760011"/>
    <lineage>
        <taxon>Bacteria</taxon>
        <taxon>Pseudomonadati</taxon>
        <taxon>Spirochaetota</taxon>
        <taxon>Spirochaetia</taxon>
        <taxon>Spirochaetales</taxon>
        <taxon>Sphaerochaetaceae</taxon>
        <taxon>Parasphaerochaeta</taxon>
    </lineage>
</organism>
<evidence type="ECO:0000256" key="1">
    <source>
        <dbReference type="ARBA" id="ARBA00004141"/>
    </source>
</evidence>
<keyword evidence="3 7" id="KW-0812">Transmembrane</keyword>
<dbReference type="STRING" id="760011.Spico_0116"/>
<reference evidence="9 10" key="2">
    <citation type="journal article" date="2012" name="Stand. Genomic Sci.">
        <title>Complete genome sequence of the termite hindgut bacterium Spirochaeta coccoides type strain (SPN1(T)), reclassification in the genus Sphaerochaeta as Sphaerochaeta coccoides comb. nov. and emendations of the family Spirochaetaceae and the genus Sphaerochaeta.</title>
        <authorList>
            <person name="Abt B."/>
            <person name="Han C."/>
            <person name="Scheuner C."/>
            <person name="Lu M."/>
            <person name="Lapidus A."/>
            <person name="Nolan M."/>
            <person name="Lucas S."/>
            <person name="Hammon N."/>
            <person name="Deshpande S."/>
            <person name="Cheng J.F."/>
            <person name="Tapia R."/>
            <person name="Goodwin L.A."/>
            <person name="Pitluck S."/>
            <person name="Liolios K."/>
            <person name="Pagani I."/>
            <person name="Ivanova N."/>
            <person name="Mavromatis K."/>
            <person name="Mikhailova N."/>
            <person name="Huntemann M."/>
            <person name="Pati A."/>
            <person name="Chen A."/>
            <person name="Palaniappan K."/>
            <person name="Land M."/>
            <person name="Hauser L."/>
            <person name="Brambilla E.M."/>
            <person name="Rohde M."/>
            <person name="Spring S."/>
            <person name="Gronow S."/>
            <person name="Goker M."/>
            <person name="Woyke T."/>
            <person name="Bristow J."/>
            <person name="Eisen J.A."/>
            <person name="Markowitz V."/>
            <person name="Hugenholtz P."/>
            <person name="Kyrpides N.C."/>
            <person name="Klenk H.P."/>
            <person name="Detter J.C."/>
        </authorList>
    </citation>
    <scope>NUCLEOTIDE SEQUENCE [LARGE SCALE GENOMIC DNA]</scope>
    <source>
        <strain evidence="10">ATCC BAA-1237 / DSM 17374 / SPN1</strain>
    </source>
</reference>
<dbReference type="EMBL" id="CP002659">
    <property type="protein sequence ID" value="AEC01358.1"/>
    <property type="molecule type" value="Genomic_DNA"/>
</dbReference>
<name>F4GJT3_PARC1</name>
<keyword evidence="10" id="KW-1185">Reference proteome</keyword>
<feature type="transmembrane region" description="Helical" evidence="7">
    <location>
        <begin position="48"/>
        <end position="67"/>
    </location>
</feature>
<evidence type="ECO:0000256" key="5">
    <source>
        <dbReference type="ARBA" id="ARBA00022989"/>
    </source>
</evidence>
<feature type="transmembrane region" description="Helical" evidence="7">
    <location>
        <begin position="139"/>
        <end position="159"/>
    </location>
</feature>
<dbReference type="eggNOG" id="COG0705">
    <property type="taxonomic scope" value="Bacteria"/>
</dbReference>
<evidence type="ECO:0000256" key="4">
    <source>
        <dbReference type="ARBA" id="ARBA00022801"/>
    </source>
</evidence>
<feature type="transmembrane region" description="Helical" evidence="7">
    <location>
        <begin position="103"/>
        <end position="127"/>
    </location>
</feature>
<comment type="similarity">
    <text evidence="2">Belongs to the peptidase S54 family.</text>
</comment>
<dbReference type="Proteomes" id="UP000007939">
    <property type="component" value="Chromosome"/>
</dbReference>
<evidence type="ECO:0000256" key="2">
    <source>
        <dbReference type="ARBA" id="ARBA00009045"/>
    </source>
</evidence>
<evidence type="ECO:0000259" key="8">
    <source>
        <dbReference type="Pfam" id="PF01694"/>
    </source>
</evidence>
<dbReference type="KEGG" id="scc:Spico_0116"/>
<keyword evidence="6 7" id="KW-0472">Membrane</keyword>
<evidence type="ECO:0000256" key="6">
    <source>
        <dbReference type="ARBA" id="ARBA00023136"/>
    </source>
</evidence>
<proteinExistence type="inferred from homology"/>
<sequence>MKKPCRSDTVHSRCAEIAHLTKFFPLATLADMKNSFLNRRLGYSYANYTLRLIIVNILVFILTEYIYPSGYVLSGGQLYYTPGVTYYLAMRPALVMKGYVWQFISYMFVHSGVSHILFNMLGLFIFGSMVERRIGSREFLLFYMLTGIVSGVFSFIAYMAAGTSAVSLVGASGVIYGIMLMFATFFPDARIFVFGIFPVRAPMLVIIYFAIELFSQIRGGGNVAHLTHLAGLGVAYLYSVLRFRIKPFSVWFGRR</sequence>
<dbReference type="PANTHER" id="PTHR43731">
    <property type="entry name" value="RHOMBOID PROTEASE"/>
    <property type="match status" value="1"/>
</dbReference>
<feature type="domain" description="Peptidase S54 rhomboid" evidence="8">
    <location>
        <begin position="98"/>
        <end position="244"/>
    </location>
</feature>
<evidence type="ECO:0000256" key="3">
    <source>
        <dbReference type="ARBA" id="ARBA00022692"/>
    </source>
</evidence>
<reference evidence="10" key="1">
    <citation type="submission" date="2011-04" db="EMBL/GenBank/DDBJ databases">
        <title>The complete genome of Spirochaeta coccoides DSM 17374.</title>
        <authorList>
            <person name="Lucas S."/>
            <person name="Copeland A."/>
            <person name="Lapidus A."/>
            <person name="Bruce D."/>
            <person name="Goodwin L."/>
            <person name="Pitluck S."/>
            <person name="Peters L."/>
            <person name="Kyrpides N."/>
            <person name="Mavromatis K."/>
            <person name="Pagani I."/>
            <person name="Ivanova N."/>
            <person name="Ovchinnikova G."/>
            <person name="Lu M."/>
            <person name="Detter J.C."/>
            <person name="Tapia R."/>
            <person name="Han C."/>
            <person name="Land M."/>
            <person name="Hauser L."/>
            <person name="Markowitz V."/>
            <person name="Cheng J.-F."/>
            <person name="Hugenholtz P."/>
            <person name="Woyke T."/>
            <person name="Wu D."/>
            <person name="Spring S."/>
            <person name="Schroeder M."/>
            <person name="Brambilla E."/>
            <person name="Klenk H.-P."/>
            <person name="Eisen J.A."/>
        </authorList>
    </citation>
    <scope>NUCLEOTIDE SEQUENCE [LARGE SCALE GENOMIC DNA]</scope>
    <source>
        <strain evidence="10">ATCC BAA-1237 / DSM 17374 / SPN1</strain>
    </source>
</reference>
<evidence type="ECO:0000256" key="7">
    <source>
        <dbReference type="SAM" id="Phobius"/>
    </source>
</evidence>
<dbReference type="InterPro" id="IPR050925">
    <property type="entry name" value="Rhomboid_protease_S54"/>
</dbReference>
<dbReference type="InterPro" id="IPR035952">
    <property type="entry name" value="Rhomboid-like_sf"/>
</dbReference>
<feature type="transmembrane region" description="Helical" evidence="7">
    <location>
        <begin position="191"/>
        <end position="211"/>
    </location>
</feature>
<dbReference type="Pfam" id="PF01694">
    <property type="entry name" value="Rhomboid"/>
    <property type="match status" value="1"/>
</dbReference>
<dbReference type="GO" id="GO:0016020">
    <property type="term" value="C:membrane"/>
    <property type="evidence" value="ECO:0007669"/>
    <property type="project" value="UniProtKB-SubCell"/>
</dbReference>
<evidence type="ECO:0000313" key="9">
    <source>
        <dbReference type="EMBL" id="AEC01358.1"/>
    </source>
</evidence>
<comment type="subcellular location">
    <subcellularLocation>
        <location evidence="1">Membrane</location>
        <topology evidence="1">Multi-pass membrane protein</topology>
    </subcellularLocation>
</comment>